<keyword evidence="6 8" id="KW-0315">Glutamine amidotransferase</keyword>
<dbReference type="Gene3D" id="3.60.20.10">
    <property type="entry name" value="Glutamine Phosphoribosylpyrophosphate, subunit 1, domain 1"/>
    <property type="match status" value="1"/>
</dbReference>
<dbReference type="EMBL" id="CP038141">
    <property type="protein sequence ID" value="QDH17637.1"/>
    <property type="molecule type" value="Genomic_DNA"/>
</dbReference>
<gene>
    <name evidence="12" type="primary">asnB</name>
    <name evidence="12" type="ORF">E3D00_08745</name>
</gene>
<evidence type="ECO:0000313" key="12">
    <source>
        <dbReference type="EMBL" id="QDH17637.1"/>
    </source>
</evidence>
<evidence type="ECO:0000256" key="10">
    <source>
        <dbReference type="PIRSR" id="PIRSR001589-3"/>
    </source>
</evidence>
<dbReference type="Gene3D" id="3.40.50.620">
    <property type="entry name" value="HUPs"/>
    <property type="match status" value="1"/>
</dbReference>
<dbReference type="GO" id="GO:0005829">
    <property type="term" value="C:cytosol"/>
    <property type="evidence" value="ECO:0007669"/>
    <property type="project" value="TreeGrafter"/>
</dbReference>
<dbReference type="AlphaFoldDB" id="A0A4Y6UMQ3"/>
<dbReference type="GO" id="GO:0004066">
    <property type="term" value="F:asparagine synthase (glutamine-hydrolyzing) activity"/>
    <property type="evidence" value="ECO:0007669"/>
    <property type="project" value="UniProtKB-EC"/>
</dbReference>
<evidence type="ECO:0000256" key="1">
    <source>
        <dbReference type="ARBA" id="ARBA00005187"/>
    </source>
</evidence>
<evidence type="ECO:0000256" key="2">
    <source>
        <dbReference type="ARBA" id="ARBA00005752"/>
    </source>
</evidence>
<dbReference type="InterPro" id="IPR014729">
    <property type="entry name" value="Rossmann-like_a/b/a_fold"/>
</dbReference>
<keyword evidence="8" id="KW-0061">Asparagine biosynthesis</keyword>
<dbReference type="PANTHER" id="PTHR43284">
    <property type="entry name" value="ASPARAGINE SYNTHETASE (GLUTAMINE-HYDROLYZING)"/>
    <property type="match status" value="1"/>
</dbReference>
<dbReference type="GO" id="GO:0005524">
    <property type="term" value="F:ATP binding"/>
    <property type="evidence" value="ECO:0007669"/>
    <property type="project" value="UniProtKB-KW"/>
</dbReference>
<dbReference type="InterPro" id="IPR033738">
    <property type="entry name" value="AsnB_N"/>
</dbReference>
<feature type="binding site" evidence="9">
    <location>
        <begin position="361"/>
        <end position="362"/>
    </location>
    <ligand>
        <name>ATP</name>
        <dbReference type="ChEBI" id="CHEBI:30616"/>
    </ligand>
</feature>
<evidence type="ECO:0000256" key="5">
    <source>
        <dbReference type="ARBA" id="ARBA00022840"/>
    </source>
</evidence>
<dbReference type="OrthoDB" id="9763290at2"/>
<dbReference type="InterPro" id="IPR029055">
    <property type="entry name" value="Ntn_hydrolases_N"/>
</dbReference>
<evidence type="ECO:0000256" key="9">
    <source>
        <dbReference type="PIRSR" id="PIRSR001589-2"/>
    </source>
</evidence>
<dbReference type="PROSITE" id="PS51278">
    <property type="entry name" value="GATASE_TYPE_2"/>
    <property type="match status" value="1"/>
</dbReference>
<proteinExistence type="inferred from homology"/>
<evidence type="ECO:0000313" key="13">
    <source>
        <dbReference type="Proteomes" id="UP000316313"/>
    </source>
</evidence>
<evidence type="ECO:0000256" key="4">
    <source>
        <dbReference type="ARBA" id="ARBA00022741"/>
    </source>
</evidence>
<keyword evidence="4 9" id="KW-0547">Nucleotide-binding</keyword>
<dbReference type="Pfam" id="PF00733">
    <property type="entry name" value="Asn_synthase"/>
    <property type="match status" value="1"/>
</dbReference>
<dbReference type="CDD" id="cd00712">
    <property type="entry name" value="AsnB"/>
    <property type="match status" value="1"/>
</dbReference>
<evidence type="ECO:0000256" key="8">
    <source>
        <dbReference type="PIRSR" id="PIRSR001589-1"/>
    </source>
</evidence>
<keyword evidence="12" id="KW-0436">Ligase</keyword>
<comment type="pathway">
    <text evidence="1">Amino-acid biosynthesis; L-asparagine biosynthesis; L-asparagine from L-aspartate (L-Gln route): step 1/1.</text>
</comment>
<evidence type="ECO:0000256" key="3">
    <source>
        <dbReference type="ARBA" id="ARBA00012737"/>
    </source>
</evidence>
<feature type="site" description="Important for beta-aspartyl-AMP intermediate formation" evidence="10">
    <location>
        <position position="363"/>
    </location>
</feature>
<dbReference type="SUPFAM" id="SSF56235">
    <property type="entry name" value="N-terminal nucleophile aminohydrolases (Ntn hydrolases)"/>
    <property type="match status" value="1"/>
</dbReference>
<dbReference type="PIRSF" id="PIRSF001589">
    <property type="entry name" value="Asn_synthetase_glu-h"/>
    <property type="match status" value="1"/>
</dbReference>
<name>A0A4Y6UMQ3_9PROT</name>
<comment type="catalytic activity">
    <reaction evidence="7">
        <text>L-aspartate + L-glutamine + ATP + H2O = L-asparagine + L-glutamate + AMP + diphosphate + H(+)</text>
        <dbReference type="Rhea" id="RHEA:12228"/>
        <dbReference type="ChEBI" id="CHEBI:15377"/>
        <dbReference type="ChEBI" id="CHEBI:15378"/>
        <dbReference type="ChEBI" id="CHEBI:29985"/>
        <dbReference type="ChEBI" id="CHEBI:29991"/>
        <dbReference type="ChEBI" id="CHEBI:30616"/>
        <dbReference type="ChEBI" id="CHEBI:33019"/>
        <dbReference type="ChEBI" id="CHEBI:58048"/>
        <dbReference type="ChEBI" id="CHEBI:58359"/>
        <dbReference type="ChEBI" id="CHEBI:456215"/>
        <dbReference type="EC" id="6.3.5.4"/>
    </reaction>
</comment>
<organism evidence="12 13">
    <name type="scientific">Swingsia samuiensis</name>
    <dbReference type="NCBI Taxonomy" id="1293412"/>
    <lineage>
        <taxon>Bacteria</taxon>
        <taxon>Pseudomonadati</taxon>
        <taxon>Pseudomonadota</taxon>
        <taxon>Alphaproteobacteria</taxon>
        <taxon>Acetobacterales</taxon>
        <taxon>Acetobacteraceae</taxon>
        <taxon>Swingsia</taxon>
    </lineage>
</organism>
<keyword evidence="13" id="KW-1185">Reference proteome</keyword>
<dbReference type="InterPro" id="IPR001962">
    <property type="entry name" value="Asn_synthase"/>
</dbReference>
<feature type="binding site" evidence="9">
    <location>
        <position position="95"/>
    </location>
    <ligand>
        <name>L-glutamine</name>
        <dbReference type="ChEBI" id="CHEBI:58359"/>
    </ligand>
</feature>
<feature type="active site" description="For GATase activity" evidence="8">
    <location>
        <position position="2"/>
    </location>
</feature>
<dbReference type="PANTHER" id="PTHR43284:SF1">
    <property type="entry name" value="ASPARAGINE SYNTHETASE"/>
    <property type="match status" value="1"/>
</dbReference>
<dbReference type="InterPro" id="IPR006426">
    <property type="entry name" value="Asn_synth_AEB"/>
</dbReference>
<reference evidence="12 13" key="1">
    <citation type="submission" date="2019-03" db="EMBL/GenBank/DDBJ databases">
        <title>The complete genome sequence of Swingsia samuiensis NBRC107927(T).</title>
        <authorList>
            <person name="Chua K.-O."/>
            <person name="Chan K.-G."/>
            <person name="See-Too W.-S."/>
        </authorList>
    </citation>
    <scope>NUCLEOTIDE SEQUENCE [LARGE SCALE GENOMIC DNA]</scope>
    <source>
        <strain evidence="12 13">AH83</strain>
    </source>
</reference>
<evidence type="ECO:0000259" key="11">
    <source>
        <dbReference type="PROSITE" id="PS51278"/>
    </source>
</evidence>
<dbReference type="Proteomes" id="UP000316313">
    <property type="component" value="Chromosome"/>
</dbReference>
<dbReference type="RefSeq" id="WP_141461778.1">
    <property type="nucleotide sequence ID" value="NZ_CP038141.1"/>
</dbReference>
<dbReference type="Pfam" id="PF13537">
    <property type="entry name" value="GATase_7"/>
    <property type="match status" value="1"/>
</dbReference>
<dbReference type="KEGG" id="ssam:E3D00_08745"/>
<evidence type="ECO:0000256" key="7">
    <source>
        <dbReference type="ARBA" id="ARBA00048741"/>
    </source>
</evidence>
<evidence type="ECO:0000256" key="6">
    <source>
        <dbReference type="ARBA" id="ARBA00022962"/>
    </source>
</evidence>
<sequence>MCGIAGISCLPGFKPSEEALEKMSQALFHRGPDGGGRFDSSSAALRHRRLSIVDIEGGAQPFLYQNGALVANGEIYNDPEIREQFSDSSFSSHSDCEPPLHLMLKDGVGYTHALRGMYAIAALKDEKEQHELLLSRDPFGIKPLYFAHYDEGIAFASEAQALLVAGFGQREVRAQARNELLQLQFTVGQETIFPGIRRLLPGETIRIVNGKIVENYRRKATSEAKKFVGPMSDQQALQELDKALLDSVHAHLRADVPRGLFLSGGIDSSAILVAGHKLGLTHPRTWTARFDAGSNDETEAAAALAASVGAEHHVFTITEQMVWDNLPAIVACMDDPVADYAIIPTWLLAREARKAVTVILSGEGGDELFAGYGRYRRALKPWWKGGRKTWKTGTFGATFPKKERQWREGLARKGFSQKTSRLNAVQALDIEEWLPNDLLLKLDRCLMAHSLEGRTPLLDPVIAKAVWSLPDQFKIRGKYGKWLLRQWLALNAPHSNPFAEKKGFTVPIGVWIEKKAAQLAPFVARHPSLKGVMTEQDITQVFERASQRRYGRQAWSLLFYVLWFRHHVEGVPVEGDTFDVLSCAV</sequence>
<dbReference type="InterPro" id="IPR051786">
    <property type="entry name" value="ASN_synthetase/amidase"/>
</dbReference>
<dbReference type="EC" id="6.3.5.4" evidence="3"/>
<dbReference type="SUPFAM" id="SSF52402">
    <property type="entry name" value="Adenine nucleotide alpha hydrolases-like"/>
    <property type="match status" value="1"/>
</dbReference>
<dbReference type="GO" id="GO:0006529">
    <property type="term" value="P:asparagine biosynthetic process"/>
    <property type="evidence" value="ECO:0007669"/>
    <property type="project" value="UniProtKB-KW"/>
</dbReference>
<dbReference type="CDD" id="cd01991">
    <property type="entry name" value="Asn_synthase_B_C"/>
    <property type="match status" value="1"/>
</dbReference>
<dbReference type="NCBIfam" id="TIGR01536">
    <property type="entry name" value="asn_synth_AEB"/>
    <property type="match status" value="1"/>
</dbReference>
<keyword evidence="5 9" id="KW-0067">ATP-binding</keyword>
<comment type="similarity">
    <text evidence="2">Belongs to the asparagine synthetase family.</text>
</comment>
<feature type="domain" description="Glutamine amidotransferase type-2" evidence="11">
    <location>
        <begin position="2"/>
        <end position="210"/>
    </location>
</feature>
<accession>A0A4Y6UMQ3</accession>
<keyword evidence="8" id="KW-0028">Amino-acid biosynthesis</keyword>
<protein>
    <recommendedName>
        <fullName evidence="3">asparagine synthase (glutamine-hydrolyzing)</fullName>
        <ecNumber evidence="3">6.3.5.4</ecNumber>
    </recommendedName>
</protein>
<dbReference type="InterPro" id="IPR017932">
    <property type="entry name" value="GATase_2_dom"/>
</dbReference>